<dbReference type="AlphaFoldDB" id="A0A7J6UW39"/>
<dbReference type="Gene3D" id="3.80.10.10">
    <property type="entry name" value="Ribonuclease Inhibitor"/>
    <property type="match status" value="1"/>
</dbReference>
<dbReference type="Pfam" id="PF23622">
    <property type="entry name" value="LRR_At1g61320_AtMIF1"/>
    <property type="match status" value="1"/>
</dbReference>
<dbReference type="PANTHER" id="PTHR34145:SF28">
    <property type="entry name" value="F-BOX DOMAIN-CONTAINING PROTEIN"/>
    <property type="match status" value="1"/>
</dbReference>
<keyword evidence="3" id="KW-1185">Reference proteome</keyword>
<dbReference type="Proteomes" id="UP000554482">
    <property type="component" value="Unassembled WGS sequence"/>
</dbReference>
<dbReference type="InterPro" id="IPR053772">
    <property type="entry name" value="At1g61320/At1g61330-like"/>
</dbReference>
<dbReference type="CDD" id="cd22160">
    <property type="entry name" value="F-box_AtFBL13-like"/>
    <property type="match status" value="1"/>
</dbReference>
<evidence type="ECO:0000313" key="3">
    <source>
        <dbReference type="Proteomes" id="UP000554482"/>
    </source>
</evidence>
<dbReference type="Gene3D" id="1.20.1280.50">
    <property type="match status" value="1"/>
</dbReference>
<gene>
    <name evidence="2" type="ORF">FRX31_034008</name>
</gene>
<proteinExistence type="predicted"/>
<dbReference type="SUPFAM" id="SSF52058">
    <property type="entry name" value="L domain-like"/>
    <property type="match status" value="1"/>
</dbReference>
<reference evidence="2 3" key="1">
    <citation type="submission" date="2020-06" db="EMBL/GenBank/DDBJ databases">
        <title>Transcriptomic and genomic resources for Thalictrum thalictroides and T. hernandezii: Facilitating candidate gene discovery in an emerging model plant lineage.</title>
        <authorList>
            <person name="Arias T."/>
            <person name="Riano-Pachon D.M."/>
            <person name="Di Stilio V.S."/>
        </authorList>
    </citation>
    <scope>NUCLEOTIDE SEQUENCE [LARGE SCALE GENOMIC DNA]</scope>
    <source>
        <strain evidence="3">cv. WT478/WT964</strain>
        <tissue evidence="2">Leaves</tissue>
    </source>
</reference>
<dbReference type="PROSITE" id="PS50181">
    <property type="entry name" value="FBOX"/>
    <property type="match status" value="1"/>
</dbReference>
<feature type="domain" description="F-box" evidence="1">
    <location>
        <begin position="14"/>
        <end position="63"/>
    </location>
</feature>
<dbReference type="InterPro" id="IPR036047">
    <property type="entry name" value="F-box-like_dom_sf"/>
</dbReference>
<name>A0A7J6UW39_THATH</name>
<organism evidence="2 3">
    <name type="scientific">Thalictrum thalictroides</name>
    <name type="common">Rue-anemone</name>
    <name type="synonym">Anemone thalictroides</name>
    <dbReference type="NCBI Taxonomy" id="46969"/>
    <lineage>
        <taxon>Eukaryota</taxon>
        <taxon>Viridiplantae</taxon>
        <taxon>Streptophyta</taxon>
        <taxon>Embryophyta</taxon>
        <taxon>Tracheophyta</taxon>
        <taxon>Spermatophyta</taxon>
        <taxon>Magnoliopsida</taxon>
        <taxon>Ranunculales</taxon>
        <taxon>Ranunculaceae</taxon>
        <taxon>Thalictroideae</taxon>
        <taxon>Thalictrum</taxon>
    </lineage>
</organism>
<dbReference type="OrthoDB" id="613853at2759"/>
<accession>A0A7J6UW39</accession>
<evidence type="ECO:0000259" key="1">
    <source>
        <dbReference type="PROSITE" id="PS50181"/>
    </source>
</evidence>
<dbReference type="InterPro" id="IPR053781">
    <property type="entry name" value="F-box_AtFBL13-like"/>
</dbReference>
<protein>
    <recommendedName>
        <fullName evidence="1">F-box domain-containing protein</fullName>
    </recommendedName>
</protein>
<dbReference type="Pfam" id="PF00646">
    <property type="entry name" value="F-box"/>
    <property type="match status" value="1"/>
</dbReference>
<dbReference type="SUPFAM" id="SSF81383">
    <property type="entry name" value="F-box domain"/>
    <property type="match status" value="1"/>
</dbReference>
<dbReference type="PANTHER" id="PTHR34145">
    <property type="entry name" value="OS02G0105600 PROTEIN"/>
    <property type="match status" value="1"/>
</dbReference>
<dbReference type="InterPro" id="IPR001810">
    <property type="entry name" value="F-box_dom"/>
</dbReference>
<dbReference type="InterPro" id="IPR032675">
    <property type="entry name" value="LRR_dom_sf"/>
</dbReference>
<sequence length="517" mass="59680">MGVKQMRDSKISIYNNISDLPADILSFILSLLTMKEAARTSILSRRWRYLWKTSVPSSLTLNLDVLSLQRIGPPNNEFGDCVTRKFCDGLAHDCGRLLKKNLAAYVGFVYEILHLDHSCVKDSFRLRFYLKIEADRIDRWTVMAIAQTKYFAHHIDQWIEIARAKRCQNFGIDLSHFVIRREIYRNGNLYYPCPCLFSSQEVGSNFMGLNRCSLRSLDSSRFNSLIDLRLKYVRIDSESIVSILSYCPDLERLLLYRCLGLLNLKISDPSLKLKHLTILFCFDLKKIEVHAKNLIRLQYAGNLVEFVPVNVPHLSDVILRTERGGSRNALTYARGKLSSDVPQLESLMLSVVPIEEYKICRQLTLFVNLKKLVLLVDTGGGTLWGFIPLLQASPYLRKFELHLHVMDFKDEEQGLMDKPSDFPHLHLEEITLSGFIGRPHDIEFATYLLNNTTTLKRLTIFREHLFYYPVNATLSERSREEVKKLAAKPSFNYKKTYKGVLEQLRNLEPPGIELLFA</sequence>
<dbReference type="EMBL" id="JABWDY010042786">
    <property type="protein sequence ID" value="KAF5176405.1"/>
    <property type="molecule type" value="Genomic_DNA"/>
</dbReference>
<comment type="caution">
    <text evidence="2">The sequence shown here is derived from an EMBL/GenBank/DDBJ whole genome shotgun (WGS) entry which is preliminary data.</text>
</comment>
<evidence type="ECO:0000313" key="2">
    <source>
        <dbReference type="EMBL" id="KAF5176405.1"/>
    </source>
</evidence>
<dbReference type="InterPro" id="IPR055357">
    <property type="entry name" value="LRR_At1g61320_AtMIF1"/>
</dbReference>